<keyword evidence="7 18" id="KW-0479">Metal-binding</keyword>
<evidence type="ECO:0000256" key="15">
    <source>
        <dbReference type="ARBA" id="ARBA00048247"/>
    </source>
</evidence>
<feature type="binding site" evidence="18">
    <location>
        <position position="228"/>
    </location>
    <ligand>
        <name>UDP-N-acetyl-alpha-D-glucosamine</name>
        <dbReference type="ChEBI" id="CHEBI:57705"/>
    </ligand>
</feature>
<dbReference type="GO" id="GO:0000287">
    <property type="term" value="F:magnesium ion binding"/>
    <property type="evidence" value="ECO:0007669"/>
    <property type="project" value="UniProtKB-UniRule"/>
</dbReference>
<feature type="binding site" evidence="18">
    <location>
        <position position="344"/>
    </location>
    <ligand>
        <name>UDP-N-acetyl-alpha-D-glucosamine</name>
        <dbReference type="ChEBI" id="CHEBI:57705"/>
    </ligand>
</feature>
<evidence type="ECO:0000259" key="19">
    <source>
        <dbReference type="Pfam" id="PF12804"/>
    </source>
</evidence>
<keyword evidence="6 18" id="KW-0548">Nucleotidyltransferase</keyword>
<evidence type="ECO:0000256" key="17">
    <source>
        <dbReference type="ARBA" id="ARBA00049628"/>
    </source>
</evidence>
<feature type="domain" description="MobA-like NTP transferase" evidence="19">
    <location>
        <begin position="6"/>
        <end position="130"/>
    </location>
</feature>
<evidence type="ECO:0000256" key="4">
    <source>
        <dbReference type="ARBA" id="ARBA00022490"/>
    </source>
</evidence>
<comment type="function">
    <text evidence="17 18">Catalyzes the last two sequential reactions in the de novo biosynthetic pathway for UDP-N-acetylglucosamine (UDP-GlcNAc). The C-terminal domain catalyzes the transfer of acetyl group from acetyl coenzyme A to glucosamine-1-phosphate (GlcN-1-P) to produce N-acetylglucosamine-1-phosphate (GlcNAc-1-P), which is converted into UDP-GlcNAc by the transfer of uridine 5-monophosphate (from uridine 5-triphosphate), a reaction catalyzed by the N-terminal domain.</text>
</comment>
<dbReference type="CDD" id="cd02540">
    <property type="entry name" value="GT2_GlmU_N_bac"/>
    <property type="match status" value="1"/>
</dbReference>
<dbReference type="SUPFAM" id="SSF51161">
    <property type="entry name" value="Trimeric LpxA-like enzymes"/>
    <property type="match status" value="1"/>
</dbReference>
<dbReference type="InterPro" id="IPR001451">
    <property type="entry name" value="Hexapep"/>
</dbReference>
<feature type="binding site" evidence="18">
    <location>
        <position position="228"/>
    </location>
    <ligand>
        <name>Mg(2+)</name>
        <dbReference type="ChEBI" id="CHEBI:18420"/>
    </ligand>
</feature>
<evidence type="ECO:0000256" key="7">
    <source>
        <dbReference type="ARBA" id="ARBA00022723"/>
    </source>
</evidence>
<dbReference type="InterPro" id="IPR005882">
    <property type="entry name" value="Bifunctional_GlmU"/>
</dbReference>
<keyword evidence="5 18" id="KW-0808">Transferase</keyword>
<dbReference type="GO" id="GO:0008360">
    <property type="term" value="P:regulation of cell shape"/>
    <property type="evidence" value="ECO:0007669"/>
    <property type="project" value="UniProtKB-KW"/>
</dbReference>
<feature type="binding site" evidence="18">
    <location>
        <begin position="101"/>
        <end position="103"/>
    </location>
    <ligand>
        <name>UDP-N-acetyl-alpha-D-glucosamine</name>
        <dbReference type="ChEBI" id="CHEBI:57705"/>
    </ligand>
</feature>
<dbReference type="AlphaFoldDB" id="A0A410P2H8"/>
<comment type="catalytic activity">
    <reaction evidence="15 18">
        <text>alpha-D-glucosamine 1-phosphate + acetyl-CoA = N-acetyl-alpha-D-glucosamine 1-phosphate + CoA + H(+)</text>
        <dbReference type="Rhea" id="RHEA:13725"/>
        <dbReference type="ChEBI" id="CHEBI:15378"/>
        <dbReference type="ChEBI" id="CHEBI:57287"/>
        <dbReference type="ChEBI" id="CHEBI:57288"/>
        <dbReference type="ChEBI" id="CHEBI:57776"/>
        <dbReference type="ChEBI" id="CHEBI:58516"/>
        <dbReference type="EC" id="2.3.1.157"/>
    </reaction>
</comment>
<dbReference type="Gene3D" id="3.90.550.10">
    <property type="entry name" value="Spore Coat Polysaccharide Biosynthesis Protein SpsA, Chain A"/>
    <property type="match status" value="1"/>
</dbReference>
<organism evidence="20 21">
    <name type="scientific">Velamenicoccus archaeovorus</name>
    <dbReference type="NCBI Taxonomy" id="1930593"/>
    <lineage>
        <taxon>Bacteria</taxon>
        <taxon>Pseudomonadati</taxon>
        <taxon>Candidatus Omnitrophota</taxon>
        <taxon>Candidatus Velamenicoccus</taxon>
    </lineage>
</organism>
<comment type="caution">
    <text evidence="18">Lacks conserved residue(s) required for the propagation of feature annotation.</text>
</comment>
<dbReference type="Pfam" id="PF12804">
    <property type="entry name" value="NTP_transf_3"/>
    <property type="match status" value="1"/>
</dbReference>
<dbReference type="EMBL" id="CP019384">
    <property type="protein sequence ID" value="QAT16343.1"/>
    <property type="molecule type" value="Genomic_DNA"/>
</dbReference>
<sequence length="419" mass="45579">MLKLCVIVLAAGEGKRMKSATPKVLHEVAWRPMLSFVMDAAVSMKPRKTVVVLSPKRPEVRGVLEKSVAVAFQKSPLGTADAVAAAVKEIPKDSGDVMVLYGDTPLIRPQTVRRLYEAHVASSASCTVLTTFLNDPRGYGRVLRNDAGRFLAIVEERDATVSQKAVREINTGLYCFKKDDLLEGLKHIRPDNRSGEYYLTDVLGWLFGSNKKVETVLAEDPQEVLGVNSRRDLREASEVLRMRILESFEERGVVIEDPKSTFIDPAAMIGSGSRVRPFTYIEKDVVIGRDCSIGPFCHLRPGVVLGDRAAVGNFAEVKNSTLGEESVMHHVGYLGDTEVGRRVNIGAGTVVANFDGQKKSKTIIKDQAFIGSDAVLIAPVVIGKKAVVGAGSVVTRRHDVPDRAVVAGVPARALKPKRK</sequence>
<keyword evidence="12 18" id="KW-0511">Multifunctional enzyme</keyword>
<keyword evidence="4 18" id="KW-0963">Cytoplasm</keyword>
<feature type="binding site" evidence="18">
    <location>
        <position position="23"/>
    </location>
    <ligand>
        <name>UDP-N-acetyl-alpha-D-glucosamine</name>
        <dbReference type="ChEBI" id="CHEBI:57705"/>
    </ligand>
</feature>
<name>A0A410P2H8_VELA1</name>
<evidence type="ECO:0000256" key="10">
    <source>
        <dbReference type="ARBA" id="ARBA00022960"/>
    </source>
</evidence>
<evidence type="ECO:0000313" key="20">
    <source>
        <dbReference type="EMBL" id="QAT16343.1"/>
    </source>
</evidence>
<dbReference type="InterPro" id="IPR050065">
    <property type="entry name" value="GlmU-like"/>
</dbReference>
<dbReference type="InterPro" id="IPR011004">
    <property type="entry name" value="Trimer_LpxA-like_sf"/>
</dbReference>
<keyword evidence="11 18" id="KW-0573">Peptidoglycan synthesis</keyword>
<evidence type="ECO:0000256" key="6">
    <source>
        <dbReference type="ARBA" id="ARBA00022695"/>
    </source>
</evidence>
<dbReference type="PANTHER" id="PTHR43584:SF3">
    <property type="entry name" value="BIFUNCTIONAL PROTEIN GLMU"/>
    <property type="match status" value="1"/>
</dbReference>
<dbReference type="GO" id="GO:0006048">
    <property type="term" value="P:UDP-N-acetylglucosamine biosynthetic process"/>
    <property type="evidence" value="ECO:0007669"/>
    <property type="project" value="UniProtKB-UniPathway"/>
</dbReference>
<dbReference type="GO" id="GO:0016020">
    <property type="term" value="C:membrane"/>
    <property type="evidence" value="ECO:0007669"/>
    <property type="project" value="GOC"/>
</dbReference>
<comment type="pathway">
    <text evidence="18">Nucleotide-sugar biosynthesis; UDP-N-acetyl-alpha-D-glucosamine biosynthesis; N-acetyl-alpha-D-glucosamine 1-phosphate from alpha-D-glucosamine 6-phosphate (route II): step 2/2.</text>
</comment>
<dbReference type="InterPro" id="IPR029044">
    <property type="entry name" value="Nucleotide-diphossugar_trans"/>
</dbReference>
<dbReference type="SUPFAM" id="SSF53448">
    <property type="entry name" value="Nucleotide-diphospho-sugar transferases"/>
    <property type="match status" value="1"/>
</dbReference>
<evidence type="ECO:0000256" key="13">
    <source>
        <dbReference type="ARBA" id="ARBA00023315"/>
    </source>
</evidence>
<keyword evidence="13 18" id="KW-0012">Acyltransferase</keyword>
<evidence type="ECO:0000256" key="14">
    <source>
        <dbReference type="ARBA" id="ARBA00023316"/>
    </source>
</evidence>
<feature type="active site" description="Proton acceptor" evidence="18">
    <location>
        <position position="330"/>
    </location>
</feature>
<feature type="binding site" evidence="18">
    <location>
        <position position="103"/>
    </location>
    <ligand>
        <name>Mg(2+)</name>
        <dbReference type="ChEBI" id="CHEBI:18420"/>
    </ligand>
</feature>
<comment type="pathway">
    <text evidence="18">Nucleotide-sugar biosynthesis; UDP-N-acetyl-alpha-D-glucosamine biosynthesis; UDP-N-acetyl-alpha-D-glucosamine from N-acetyl-alpha-D-glucosamine 1-phosphate: step 1/1.</text>
</comment>
<dbReference type="Pfam" id="PF00132">
    <property type="entry name" value="Hexapep"/>
    <property type="match status" value="2"/>
</dbReference>
<dbReference type="Gene3D" id="2.160.10.10">
    <property type="entry name" value="Hexapeptide repeat proteins"/>
    <property type="match status" value="1"/>
</dbReference>
<feature type="region of interest" description="N-acetyltransferase" evidence="18">
    <location>
        <begin position="252"/>
        <end position="419"/>
    </location>
</feature>
<feature type="binding site" evidence="18">
    <location>
        <position position="372"/>
    </location>
    <ligand>
        <name>acetyl-CoA</name>
        <dbReference type="ChEBI" id="CHEBI:57288"/>
    </ligand>
</feature>
<feature type="region of interest" description="Linker" evidence="18">
    <location>
        <begin position="231"/>
        <end position="251"/>
    </location>
</feature>
<evidence type="ECO:0000256" key="5">
    <source>
        <dbReference type="ARBA" id="ARBA00022679"/>
    </source>
</evidence>
<dbReference type="HAMAP" id="MF_01631">
    <property type="entry name" value="GlmU"/>
    <property type="match status" value="1"/>
</dbReference>
<dbReference type="Proteomes" id="UP000287243">
    <property type="component" value="Chromosome"/>
</dbReference>
<dbReference type="GO" id="GO:0009252">
    <property type="term" value="P:peptidoglycan biosynthetic process"/>
    <property type="evidence" value="ECO:0007669"/>
    <property type="project" value="UniProtKB-UniRule"/>
</dbReference>
<protein>
    <recommendedName>
        <fullName evidence="18">Bifunctional protein GlmU</fullName>
    </recommendedName>
    <domain>
        <recommendedName>
            <fullName evidence="18">UDP-N-acetylglucosamine pyrophosphorylase</fullName>
            <ecNumber evidence="18">2.7.7.23</ecNumber>
        </recommendedName>
        <alternativeName>
            <fullName evidence="18">N-acetylglucosamine-1-phosphate uridyltransferase</fullName>
        </alternativeName>
    </domain>
    <domain>
        <recommendedName>
            <fullName evidence="18">Glucosamine-1-phosphate N-acetyltransferase</fullName>
            <ecNumber evidence="18">2.3.1.157</ecNumber>
        </recommendedName>
    </domain>
</protein>
<evidence type="ECO:0000256" key="8">
    <source>
        <dbReference type="ARBA" id="ARBA00022737"/>
    </source>
</evidence>
<keyword evidence="10 18" id="KW-0133">Cell shape</keyword>
<dbReference type="GO" id="GO:0000902">
    <property type="term" value="P:cell morphogenesis"/>
    <property type="evidence" value="ECO:0007669"/>
    <property type="project" value="UniProtKB-UniRule"/>
</dbReference>
<evidence type="ECO:0000256" key="11">
    <source>
        <dbReference type="ARBA" id="ARBA00022984"/>
    </source>
</evidence>
<evidence type="ECO:0000256" key="18">
    <source>
        <dbReference type="HAMAP-Rule" id="MF_01631"/>
    </source>
</evidence>
<comment type="similarity">
    <text evidence="3 18">In the N-terminal section; belongs to the N-acetylglucosamine-1-phosphate uridyltransferase family.</text>
</comment>
<comment type="subcellular location">
    <subcellularLocation>
        <location evidence="1 18">Cytoplasm</location>
    </subcellularLocation>
</comment>
<evidence type="ECO:0000256" key="3">
    <source>
        <dbReference type="ARBA" id="ARBA00007947"/>
    </source>
</evidence>
<dbReference type="GO" id="GO:0003977">
    <property type="term" value="F:UDP-N-acetylglucosamine diphosphorylase activity"/>
    <property type="evidence" value="ECO:0007669"/>
    <property type="project" value="UniProtKB-UniRule"/>
</dbReference>
<keyword evidence="21" id="KW-1185">Reference proteome</keyword>
<reference evidence="20 21" key="1">
    <citation type="submission" date="2017-01" db="EMBL/GenBank/DDBJ databases">
        <title>First insights into the biology of 'candidatus Vampirococcus archaeovorus'.</title>
        <authorList>
            <person name="Kizina J."/>
            <person name="Jordan S."/>
            <person name="Stueber K."/>
            <person name="Reinhardt R."/>
            <person name="Harder J."/>
        </authorList>
    </citation>
    <scope>NUCLEOTIDE SEQUENCE [LARGE SCALE GENOMIC DNA]</scope>
    <source>
        <strain evidence="20 21">LiM</strain>
    </source>
</reference>
<comment type="cofactor">
    <cofactor evidence="18">
        <name>Mg(2+)</name>
        <dbReference type="ChEBI" id="CHEBI:18420"/>
    </cofactor>
    <text evidence="18">Binds 1 Mg(2+) ion per subunit.</text>
</comment>
<dbReference type="EC" id="2.7.7.23" evidence="18"/>
<feature type="binding site" evidence="18">
    <location>
        <position position="318"/>
    </location>
    <ligand>
        <name>UDP-N-acetyl-alpha-D-glucosamine</name>
        <dbReference type="ChEBI" id="CHEBI:57705"/>
    </ligand>
</feature>
<feature type="binding site" evidence="18">
    <location>
        <position position="155"/>
    </location>
    <ligand>
        <name>UDP-N-acetyl-alpha-D-glucosamine</name>
        <dbReference type="ChEBI" id="CHEBI:57705"/>
    </ligand>
</feature>
<dbReference type="EC" id="2.3.1.157" evidence="18"/>
<comment type="pathway">
    <text evidence="18">Bacterial outer membrane biogenesis; LPS lipid A biosynthesis.</text>
</comment>
<feature type="binding site" evidence="18">
    <location>
        <position position="170"/>
    </location>
    <ligand>
        <name>UDP-N-acetyl-alpha-D-glucosamine</name>
        <dbReference type="ChEBI" id="CHEBI:57705"/>
    </ligand>
</feature>
<dbReference type="InterPro" id="IPR025877">
    <property type="entry name" value="MobA-like_NTP_Trfase"/>
</dbReference>
<proteinExistence type="inferred from homology"/>
<evidence type="ECO:0000256" key="1">
    <source>
        <dbReference type="ARBA" id="ARBA00004496"/>
    </source>
</evidence>
<feature type="binding site" evidence="18">
    <location>
        <begin position="78"/>
        <end position="79"/>
    </location>
    <ligand>
        <name>UDP-N-acetyl-alpha-D-glucosamine</name>
        <dbReference type="ChEBI" id="CHEBI:57705"/>
    </ligand>
</feature>
<dbReference type="UniPathway" id="UPA00113">
    <property type="reaction ID" value="UER00532"/>
</dbReference>
<comment type="catalytic activity">
    <reaction evidence="16 18">
        <text>N-acetyl-alpha-D-glucosamine 1-phosphate + UTP + H(+) = UDP-N-acetyl-alpha-D-glucosamine + diphosphate</text>
        <dbReference type="Rhea" id="RHEA:13509"/>
        <dbReference type="ChEBI" id="CHEBI:15378"/>
        <dbReference type="ChEBI" id="CHEBI:33019"/>
        <dbReference type="ChEBI" id="CHEBI:46398"/>
        <dbReference type="ChEBI" id="CHEBI:57705"/>
        <dbReference type="ChEBI" id="CHEBI:57776"/>
        <dbReference type="EC" id="2.7.7.23"/>
    </reaction>
</comment>
<evidence type="ECO:0000256" key="12">
    <source>
        <dbReference type="ARBA" id="ARBA00023268"/>
    </source>
</evidence>
<gene>
    <name evidence="18" type="primary">glmU</name>
    <name evidence="20" type="ORF">BU251_00620</name>
</gene>
<dbReference type="GO" id="GO:0019134">
    <property type="term" value="F:glucosamine-1-phosphate N-acetyltransferase activity"/>
    <property type="evidence" value="ECO:0007669"/>
    <property type="project" value="UniProtKB-UniRule"/>
</dbReference>
<feature type="binding site" evidence="18">
    <location>
        <position position="347"/>
    </location>
    <ligand>
        <name>acetyl-CoA</name>
        <dbReference type="ChEBI" id="CHEBI:57288"/>
    </ligand>
</feature>
<comment type="subunit">
    <text evidence="18">Homotrimer.</text>
</comment>
<feature type="binding site" evidence="18">
    <location>
        <position position="333"/>
    </location>
    <ligand>
        <name>UDP-N-acetyl-alpha-D-glucosamine</name>
        <dbReference type="ChEBI" id="CHEBI:57705"/>
    </ligand>
</feature>
<evidence type="ECO:0000256" key="2">
    <source>
        <dbReference type="ARBA" id="ARBA00007707"/>
    </source>
</evidence>
<dbReference type="UniPathway" id="UPA00973"/>
<evidence type="ECO:0000256" key="16">
    <source>
        <dbReference type="ARBA" id="ARBA00048493"/>
    </source>
</evidence>
<feature type="binding site" evidence="18">
    <location>
        <position position="140"/>
    </location>
    <ligand>
        <name>UDP-N-acetyl-alpha-D-glucosamine</name>
        <dbReference type="ChEBI" id="CHEBI:57705"/>
    </ligand>
</feature>
<evidence type="ECO:0000313" key="21">
    <source>
        <dbReference type="Proteomes" id="UP000287243"/>
    </source>
</evidence>
<dbReference type="PANTHER" id="PTHR43584">
    <property type="entry name" value="NUCLEOTIDYL TRANSFERASE"/>
    <property type="match status" value="1"/>
</dbReference>
<keyword evidence="8 18" id="KW-0677">Repeat</keyword>
<dbReference type="GO" id="GO:0009245">
    <property type="term" value="P:lipid A biosynthetic process"/>
    <property type="evidence" value="ECO:0007669"/>
    <property type="project" value="UniProtKB-UniRule"/>
</dbReference>
<feature type="region of interest" description="Pyrophosphorylase" evidence="18">
    <location>
        <begin position="1"/>
        <end position="230"/>
    </location>
</feature>
<dbReference type="KEGG" id="vai:BU251_00620"/>
<feature type="binding site" evidence="18">
    <location>
        <begin position="9"/>
        <end position="12"/>
    </location>
    <ligand>
        <name>UDP-N-acetyl-alpha-D-glucosamine</name>
        <dbReference type="ChEBI" id="CHEBI:57705"/>
    </ligand>
</feature>
<dbReference type="GO" id="GO:0071555">
    <property type="term" value="P:cell wall organization"/>
    <property type="evidence" value="ECO:0007669"/>
    <property type="project" value="UniProtKB-KW"/>
</dbReference>
<feature type="binding site" evidence="18">
    <location>
        <position position="390"/>
    </location>
    <ligand>
        <name>acetyl-CoA</name>
        <dbReference type="ChEBI" id="CHEBI:57288"/>
    </ligand>
</feature>
<evidence type="ECO:0000256" key="9">
    <source>
        <dbReference type="ARBA" id="ARBA00022842"/>
    </source>
</evidence>
<feature type="binding site" evidence="18">
    <location>
        <position position="73"/>
    </location>
    <ligand>
        <name>UDP-N-acetyl-alpha-D-glucosamine</name>
        <dbReference type="ChEBI" id="CHEBI:57705"/>
    </ligand>
</feature>
<accession>A0A410P2H8</accession>
<keyword evidence="14 18" id="KW-0961">Cell wall biogenesis/degradation</keyword>
<comment type="similarity">
    <text evidence="2 18">In the C-terminal section; belongs to the transferase hexapeptide repeat family.</text>
</comment>
<dbReference type="GO" id="GO:0005737">
    <property type="term" value="C:cytoplasm"/>
    <property type="evidence" value="ECO:0007669"/>
    <property type="project" value="UniProtKB-SubCell"/>
</dbReference>
<feature type="binding site" evidence="18">
    <location>
        <position position="300"/>
    </location>
    <ligand>
        <name>UDP-N-acetyl-alpha-D-glucosamine</name>
        <dbReference type="ChEBI" id="CHEBI:57705"/>
    </ligand>
</feature>
<keyword evidence="9 18" id="KW-0460">Magnesium</keyword>
<dbReference type="OrthoDB" id="9775031at2"/>